<name>A0A0G4HQR0_9ALVE</name>
<dbReference type="GO" id="GO:0006913">
    <property type="term" value="P:nucleocytoplasmic transport"/>
    <property type="evidence" value="ECO:0007669"/>
    <property type="project" value="TreeGrafter"/>
</dbReference>
<sequence>MSRSPTTEQKLSPAEGKGKGVGDQSKERKDNELCILVDHGCPTAETMSQMASSRSGYGLAWLLLHFINMGRSKLPFEKLDLVDFSLNARKLKLLLASFLSGPGILETLKFNCDLSDTASGIFDLLPSSLEHVDLSGNRLRCQCMEAVSSALSSGGLPKLLSLDLSDNPLRPSGVRALAKCLSSSKVPLPLQSLKLARTKAKAEGVETLAEALKAKKTTSLQTLDLAENEMRPAGLKHLASAINAEAVPRLRVLILKLNYLTLVAGDNRDYVPTTDTDYGPIAEFLSTSALKELEEFDLGGNHIFDREIGVGEGGWVSAAAFGTANRFPGLRRLNLGGSDSQMLPRQLKVFATALGVKGAPSLEEVVIPREGYPDTPGGVVALANALSSGHLSQLRSLKIANRRDIKSDAFAKLCRSLTTGKTSSLQTLELNTLSCKDVVDDGLWALAEGIGEGGLSSLKSLRLSFSPVEGVALSSLGLALGRGGCRCLQELHLSWYEHGGTGLQGLAEGLGGGCLLCLRDLSVCVRFMQEYMMQGRSRREYKWEPRGCKALGEVLSTGKVPSLRTVSLNWLCGYSFASVCDGLSKGRISPGVMVEVELRRGIQEYEDFGMTRFAKVIRQGKLSGLRKLRTGEHFWLSRQGGGVLGEALTHADAPLKSLEEVTLSGQKYPAVEAFLARLCRGPGSLPALRSLECPEFGWGQAPQFTRSLSAFITGGKVPSLRDLKVDVAGVGQEAMQAFAAALHSPHVFALRRLEVRFGGVSYVNAAADVGMVSVAMSSGNLRRLEELCVGNFREIEEVRALCVGLGSGRLSSLRKLQFLETSLGVEGGRALSEVLVAEKLPLLRSLVAASTELTDGGVWALTEGWMIRSPPPLEDLNLDSNGLTEAAADALLTLQSSKRMPLLETLSVVDNDPFDEGLKCLLSAAFAEVRYVEEYTPWVAHTDFG</sequence>
<dbReference type="InterPro" id="IPR032675">
    <property type="entry name" value="LRR_dom_sf"/>
</dbReference>
<gene>
    <name evidence="6" type="ORF">Cvel_30234</name>
</gene>
<organism evidence="6">
    <name type="scientific">Chromera velia CCMP2878</name>
    <dbReference type="NCBI Taxonomy" id="1169474"/>
    <lineage>
        <taxon>Eukaryota</taxon>
        <taxon>Sar</taxon>
        <taxon>Alveolata</taxon>
        <taxon>Colpodellida</taxon>
        <taxon>Chromeraceae</taxon>
        <taxon>Chromera</taxon>
    </lineage>
</organism>
<keyword evidence="2" id="KW-0433">Leucine-rich repeat</keyword>
<feature type="region of interest" description="Disordered" evidence="5">
    <location>
        <begin position="1"/>
        <end position="27"/>
    </location>
</feature>
<dbReference type="InterPro" id="IPR027038">
    <property type="entry name" value="RanGap"/>
</dbReference>
<dbReference type="VEuPathDB" id="CryptoDB:Cvel_30234"/>
<dbReference type="SMART" id="SM00368">
    <property type="entry name" value="LRR_RI"/>
    <property type="match status" value="7"/>
</dbReference>
<evidence type="ECO:0000256" key="5">
    <source>
        <dbReference type="SAM" id="MobiDB-lite"/>
    </source>
</evidence>
<dbReference type="Gene3D" id="3.80.10.10">
    <property type="entry name" value="Ribonuclease Inhibitor"/>
    <property type="match status" value="3"/>
</dbReference>
<dbReference type="AlphaFoldDB" id="A0A0G4HQR0"/>
<feature type="compositionally biased region" description="Polar residues" evidence="5">
    <location>
        <begin position="1"/>
        <end position="10"/>
    </location>
</feature>
<reference evidence="6" key="1">
    <citation type="submission" date="2014-11" db="EMBL/GenBank/DDBJ databases">
        <authorList>
            <person name="Otto D Thomas"/>
            <person name="Naeem Raeece"/>
        </authorList>
    </citation>
    <scope>NUCLEOTIDE SEQUENCE</scope>
</reference>
<dbReference type="SUPFAM" id="SSF52047">
    <property type="entry name" value="RNI-like"/>
    <property type="match status" value="1"/>
</dbReference>
<keyword evidence="3" id="KW-0677">Repeat</keyword>
<evidence type="ECO:0000256" key="1">
    <source>
        <dbReference type="ARBA" id="ARBA00022468"/>
    </source>
</evidence>
<dbReference type="PANTHER" id="PTHR24113">
    <property type="entry name" value="RAN GTPASE-ACTIVATING PROTEIN 1"/>
    <property type="match status" value="1"/>
</dbReference>
<keyword evidence="1" id="KW-0343">GTPase activation</keyword>
<keyword evidence="4" id="KW-0175">Coiled coil</keyword>
<evidence type="ECO:0000256" key="2">
    <source>
        <dbReference type="ARBA" id="ARBA00022614"/>
    </source>
</evidence>
<dbReference type="GO" id="GO:0005096">
    <property type="term" value="F:GTPase activator activity"/>
    <property type="evidence" value="ECO:0007669"/>
    <property type="project" value="UniProtKB-KW"/>
</dbReference>
<dbReference type="GO" id="GO:0005634">
    <property type="term" value="C:nucleus"/>
    <property type="evidence" value="ECO:0007669"/>
    <property type="project" value="TreeGrafter"/>
</dbReference>
<dbReference type="PhylomeDB" id="A0A0G4HQR0"/>
<dbReference type="PANTHER" id="PTHR24113:SF12">
    <property type="entry name" value="RAN GTPASE-ACTIVATING PROTEIN 1"/>
    <property type="match status" value="1"/>
</dbReference>
<dbReference type="Pfam" id="PF13516">
    <property type="entry name" value="LRR_6"/>
    <property type="match status" value="2"/>
</dbReference>
<proteinExistence type="predicted"/>
<feature type="coiled-coil region" evidence="4">
    <location>
        <begin position="195"/>
        <end position="229"/>
    </location>
</feature>
<evidence type="ECO:0000313" key="6">
    <source>
        <dbReference type="EMBL" id="CEM46558.1"/>
    </source>
</evidence>
<dbReference type="GO" id="GO:0048471">
    <property type="term" value="C:perinuclear region of cytoplasm"/>
    <property type="evidence" value="ECO:0007669"/>
    <property type="project" value="TreeGrafter"/>
</dbReference>
<evidence type="ECO:0000256" key="3">
    <source>
        <dbReference type="ARBA" id="ARBA00022737"/>
    </source>
</evidence>
<dbReference type="GO" id="GO:0005829">
    <property type="term" value="C:cytosol"/>
    <property type="evidence" value="ECO:0007669"/>
    <property type="project" value="TreeGrafter"/>
</dbReference>
<dbReference type="GO" id="GO:0031267">
    <property type="term" value="F:small GTPase binding"/>
    <property type="evidence" value="ECO:0007669"/>
    <property type="project" value="TreeGrafter"/>
</dbReference>
<accession>A0A0G4HQR0</accession>
<protein>
    <submittedName>
        <fullName evidence="6">Uncharacterized protein</fullName>
    </submittedName>
</protein>
<dbReference type="EMBL" id="CDMZ01003490">
    <property type="protein sequence ID" value="CEM46558.1"/>
    <property type="molecule type" value="Genomic_DNA"/>
</dbReference>
<dbReference type="InterPro" id="IPR001611">
    <property type="entry name" value="Leu-rich_rpt"/>
</dbReference>
<feature type="compositionally biased region" description="Basic and acidic residues" evidence="5">
    <location>
        <begin position="16"/>
        <end position="27"/>
    </location>
</feature>
<evidence type="ECO:0000256" key="4">
    <source>
        <dbReference type="SAM" id="Coils"/>
    </source>
</evidence>